<dbReference type="AlphaFoldDB" id="J0XCT4"/>
<dbReference type="RefSeq" id="WP_008730604.1">
    <property type="nucleotide sequence ID" value="NZ_AKFT01000058.1"/>
</dbReference>
<keyword evidence="1" id="KW-0547">Nucleotide-binding</keyword>
<dbReference type="Pfam" id="PF13361">
    <property type="entry name" value="UvrD_C"/>
    <property type="match status" value="1"/>
</dbReference>
<accession>J0XCT4</accession>
<evidence type="ECO:0000256" key="1">
    <source>
        <dbReference type="ARBA" id="ARBA00022741"/>
    </source>
</evidence>
<dbReference type="eggNOG" id="COG0210">
    <property type="taxonomic scope" value="Bacteria"/>
</dbReference>
<evidence type="ECO:0000313" key="6">
    <source>
        <dbReference type="EMBL" id="EJF46511.1"/>
    </source>
</evidence>
<protein>
    <submittedName>
        <fullName evidence="6">UvrD/REP helicase N-terminal domain protein</fullName>
    </submittedName>
</protein>
<name>J0XCT4_9ACTO</name>
<dbReference type="InterPro" id="IPR027417">
    <property type="entry name" value="P-loop_NTPase"/>
</dbReference>
<evidence type="ECO:0000259" key="5">
    <source>
        <dbReference type="Pfam" id="PF13361"/>
    </source>
</evidence>
<dbReference type="GO" id="GO:0016787">
    <property type="term" value="F:hydrolase activity"/>
    <property type="evidence" value="ECO:0007669"/>
    <property type="project" value="UniProtKB-KW"/>
</dbReference>
<dbReference type="PATRIC" id="fig|1125718.3.peg.865"/>
<keyword evidence="2" id="KW-0378">Hydrolase</keyword>
<dbReference type="GO" id="GO:0005524">
    <property type="term" value="F:ATP binding"/>
    <property type="evidence" value="ECO:0007669"/>
    <property type="project" value="UniProtKB-KW"/>
</dbReference>
<dbReference type="Proteomes" id="UP000002941">
    <property type="component" value="Unassembled WGS sequence"/>
</dbReference>
<dbReference type="EMBL" id="AKFT01000058">
    <property type="protein sequence ID" value="EJF46511.1"/>
    <property type="molecule type" value="Genomic_DNA"/>
</dbReference>
<dbReference type="GO" id="GO:0043138">
    <property type="term" value="F:3'-5' DNA helicase activity"/>
    <property type="evidence" value="ECO:0007669"/>
    <property type="project" value="TreeGrafter"/>
</dbReference>
<keyword evidence="7" id="KW-1185">Reference proteome</keyword>
<dbReference type="InterPro" id="IPR000212">
    <property type="entry name" value="DNA_helicase_UvrD/REP"/>
</dbReference>
<feature type="domain" description="UvrD-like helicase C-terminal" evidence="5">
    <location>
        <begin position="396"/>
        <end position="453"/>
    </location>
</feature>
<dbReference type="GO" id="GO:0003677">
    <property type="term" value="F:DNA binding"/>
    <property type="evidence" value="ECO:0007669"/>
    <property type="project" value="InterPro"/>
</dbReference>
<dbReference type="GO" id="GO:0031297">
    <property type="term" value="P:replication fork processing"/>
    <property type="evidence" value="ECO:0007669"/>
    <property type="project" value="TreeGrafter"/>
</dbReference>
<evidence type="ECO:0000256" key="3">
    <source>
        <dbReference type="ARBA" id="ARBA00022806"/>
    </source>
</evidence>
<keyword evidence="4" id="KW-0067">ATP-binding</keyword>
<keyword evidence="3 6" id="KW-0347">Helicase</keyword>
<dbReference type="Pfam" id="PF13245">
    <property type="entry name" value="AAA_19"/>
    <property type="match status" value="1"/>
</dbReference>
<dbReference type="PANTHER" id="PTHR11070:SF30">
    <property type="entry name" value="F-BOX DNA HELICASE 1"/>
    <property type="match status" value="1"/>
</dbReference>
<organism evidence="6 7">
    <name type="scientific">Actinomyces massiliensis F0489</name>
    <dbReference type="NCBI Taxonomy" id="1125718"/>
    <lineage>
        <taxon>Bacteria</taxon>
        <taxon>Bacillati</taxon>
        <taxon>Actinomycetota</taxon>
        <taxon>Actinomycetes</taxon>
        <taxon>Actinomycetales</taxon>
        <taxon>Actinomycetaceae</taxon>
        <taxon>Actinomyces</taxon>
    </lineage>
</organism>
<proteinExistence type="predicted"/>
<sequence length="479" mass="51726">MITAFAVSDDQAVTAGAGTGKTSTLRACAASQRELTGLYVTYSRALANEARRAFRGLPVKVATAHSLAWKQTPGSFRQRATATGRVPYRKIASHLGLPGRSVMAGGRKLTASALAWMTRQTVGRWNLSMDSQVGPQHLEARYRNTEVEPLLLEAATVWARDLADPHGVLPYTHDDYLAAWARTRPQLEADYVMLDEAQDADPAIASVFACQQIPRIAVGDTCQAIYSWRGAVNAMSMMDEAVELPLSESFRFGPAVADVANRYLSALGSSLTLSGVGPQSLVLRSSRLDGVDAILTRSNVGAVEVAIESMNAGRSVHMVGGASDVSSLVEAGWRMAQGMHARHRAFAGFDAWQNVVDYALTDPDPGDLGIVVRLDRNFGLPRVVEALSHLVDATSADVVVSTAHKAKGRQWDRVAVAHDFPPVHLNADGRVCEADREEAMLAYVTATRARTELRDAGLVLTNAKRGISDERRRTAPKLQ</sequence>
<dbReference type="InterPro" id="IPR014017">
    <property type="entry name" value="DNA_helicase_UvrD-like_C"/>
</dbReference>
<comment type="caution">
    <text evidence="6">The sequence shown here is derived from an EMBL/GenBank/DDBJ whole genome shotgun (WGS) entry which is preliminary data.</text>
</comment>
<evidence type="ECO:0000256" key="4">
    <source>
        <dbReference type="ARBA" id="ARBA00022840"/>
    </source>
</evidence>
<evidence type="ECO:0000256" key="2">
    <source>
        <dbReference type="ARBA" id="ARBA00022801"/>
    </source>
</evidence>
<evidence type="ECO:0000313" key="7">
    <source>
        <dbReference type="Proteomes" id="UP000002941"/>
    </source>
</evidence>
<dbReference type="Gene3D" id="3.40.50.300">
    <property type="entry name" value="P-loop containing nucleotide triphosphate hydrolases"/>
    <property type="match status" value="2"/>
</dbReference>
<reference evidence="6 7" key="1">
    <citation type="submission" date="2012-05" db="EMBL/GenBank/DDBJ databases">
        <authorList>
            <person name="Harkins D.M."/>
            <person name="Madupu R."/>
            <person name="Durkin A.S."/>
            <person name="Torralba M."/>
            <person name="Methe B."/>
            <person name="Sutton G.G."/>
            <person name="Nelson K.E."/>
        </authorList>
    </citation>
    <scope>NUCLEOTIDE SEQUENCE [LARGE SCALE GENOMIC DNA]</scope>
    <source>
        <strain evidence="6 7">F0489</strain>
    </source>
</reference>
<dbReference type="GO" id="GO:0000724">
    <property type="term" value="P:double-strand break repair via homologous recombination"/>
    <property type="evidence" value="ECO:0007669"/>
    <property type="project" value="TreeGrafter"/>
</dbReference>
<dbReference type="SUPFAM" id="SSF52540">
    <property type="entry name" value="P-loop containing nucleoside triphosphate hydrolases"/>
    <property type="match status" value="1"/>
</dbReference>
<gene>
    <name evidence="6" type="ORF">HMPREF1318_1693</name>
</gene>
<dbReference type="PANTHER" id="PTHR11070">
    <property type="entry name" value="UVRD / RECB / PCRA DNA HELICASE FAMILY MEMBER"/>
    <property type="match status" value="1"/>
</dbReference>